<evidence type="ECO:0000256" key="1">
    <source>
        <dbReference type="SAM" id="Phobius"/>
    </source>
</evidence>
<sequence>MNGSNRLKEPRWFIGIAVLVLIIAAVGLVGLDYKNQEPAKPAVKISDFSESRLKTIVGDSSGIGISEVTINKRSGLVTIFYIDDSARDENAIMFSLSIAAVRIMPPLFKIDGVKKVKVVELGTFMNDAGDSSVDQSAAITISKKKADMLDWGKVNLKNKAGLLAEATELYINPAIKNQIDDLDVLNAIIVQLSNKHE</sequence>
<proteinExistence type="predicted"/>
<keyword evidence="1" id="KW-0472">Membrane</keyword>
<evidence type="ECO:0000313" key="2">
    <source>
        <dbReference type="EMBL" id="PIZ37310.1"/>
    </source>
</evidence>
<dbReference type="EMBL" id="PFNG01000176">
    <property type="protein sequence ID" value="PIZ37310.1"/>
    <property type="molecule type" value="Genomic_DNA"/>
</dbReference>
<name>A0A2M7T748_9ACTN</name>
<accession>A0A2M7T748</accession>
<reference evidence="3" key="1">
    <citation type="submission" date="2017-09" db="EMBL/GenBank/DDBJ databases">
        <title>Depth-based differentiation of microbial function through sediment-hosted aquifers and enrichment of novel symbionts in the deep terrestrial subsurface.</title>
        <authorList>
            <person name="Probst A.J."/>
            <person name="Ladd B."/>
            <person name="Jarett J.K."/>
            <person name="Geller-Mcgrath D.E."/>
            <person name="Sieber C.M.K."/>
            <person name="Emerson J.B."/>
            <person name="Anantharaman K."/>
            <person name="Thomas B.C."/>
            <person name="Malmstrom R."/>
            <person name="Stieglmeier M."/>
            <person name="Klingl A."/>
            <person name="Woyke T."/>
            <person name="Ryan C.M."/>
            <person name="Banfield J.F."/>
        </authorList>
    </citation>
    <scope>NUCLEOTIDE SEQUENCE [LARGE SCALE GENOMIC DNA]</scope>
</reference>
<feature type="transmembrane region" description="Helical" evidence="1">
    <location>
        <begin position="12"/>
        <end position="31"/>
    </location>
</feature>
<dbReference type="RefSeq" id="WP_286977035.1">
    <property type="nucleotide sequence ID" value="NZ_PEXG01000059.1"/>
</dbReference>
<comment type="caution">
    <text evidence="2">The sequence shown here is derived from an EMBL/GenBank/DDBJ whole genome shotgun (WGS) entry which is preliminary data.</text>
</comment>
<dbReference type="Proteomes" id="UP000230956">
    <property type="component" value="Unassembled WGS sequence"/>
</dbReference>
<keyword evidence="1" id="KW-1133">Transmembrane helix</keyword>
<keyword evidence="1" id="KW-0812">Transmembrane</keyword>
<organism evidence="2 3">
    <name type="scientific">Candidatus Aquicultor secundus</name>
    <dbReference type="NCBI Taxonomy" id="1973895"/>
    <lineage>
        <taxon>Bacteria</taxon>
        <taxon>Bacillati</taxon>
        <taxon>Actinomycetota</taxon>
        <taxon>Candidatus Aquicultoria</taxon>
        <taxon>Candidatus Aquicultorales</taxon>
        <taxon>Candidatus Aquicultoraceae</taxon>
        <taxon>Candidatus Aquicultor</taxon>
    </lineage>
</organism>
<dbReference type="AlphaFoldDB" id="A0A2M7T748"/>
<protein>
    <submittedName>
        <fullName evidence="2">Uncharacterized protein</fullName>
    </submittedName>
</protein>
<evidence type="ECO:0000313" key="3">
    <source>
        <dbReference type="Proteomes" id="UP000230956"/>
    </source>
</evidence>
<gene>
    <name evidence="2" type="ORF">COY37_07390</name>
</gene>